<dbReference type="InParanoid" id="A0A1D3CTI2"/>
<comment type="caution">
    <text evidence="4">The sequence shown here is derived from an EMBL/GenBank/DDBJ whole genome shotgun (WGS) entry which is preliminary data.</text>
</comment>
<keyword evidence="2" id="KW-0472">Membrane</keyword>
<dbReference type="GO" id="GO:0005085">
    <property type="term" value="F:guanyl-nucleotide exchange factor activity"/>
    <property type="evidence" value="ECO:0007669"/>
    <property type="project" value="TreeGrafter"/>
</dbReference>
<feature type="region of interest" description="Disordered" evidence="1">
    <location>
        <begin position="428"/>
        <end position="498"/>
    </location>
</feature>
<dbReference type="Pfam" id="PF13540">
    <property type="entry name" value="RCC1_2"/>
    <property type="match status" value="1"/>
</dbReference>
<feature type="transmembrane region" description="Helical" evidence="2">
    <location>
        <begin position="109"/>
        <end position="127"/>
    </location>
</feature>
<evidence type="ECO:0008006" key="6">
    <source>
        <dbReference type="Google" id="ProtNLM"/>
    </source>
</evidence>
<dbReference type="Gene3D" id="2.130.10.30">
    <property type="entry name" value="Regulator of chromosome condensation 1/beta-lactamase-inhibitor protein II"/>
    <property type="match status" value="1"/>
</dbReference>
<evidence type="ECO:0000313" key="5">
    <source>
        <dbReference type="Proteomes" id="UP000095192"/>
    </source>
</evidence>
<dbReference type="PROSITE" id="PS00626">
    <property type="entry name" value="RCC1_2"/>
    <property type="match status" value="1"/>
</dbReference>
<feature type="compositionally biased region" description="Basic and acidic residues" evidence="1">
    <location>
        <begin position="429"/>
        <end position="441"/>
    </location>
</feature>
<accession>A0A1D3CTI2</accession>
<dbReference type="VEuPathDB" id="ToxoDB:cyc_03942"/>
<dbReference type="InterPro" id="IPR009091">
    <property type="entry name" value="RCC1/BLIP-II"/>
</dbReference>
<dbReference type="InterPro" id="IPR051553">
    <property type="entry name" value="Ran_GTPase-activating"/>
</dbReference>
<keyword evidence="2" id="KW-1133">Transmembrane helix</keyword>
<dbReference type="PANTHER" id="PTHR45982:SF1">
    <property type="entry name" value="REGULATOR OF CHROMOSOME CONDENSATION"/>
    <property type="match status" value="1"/>
</dbReference>
<proteinExistence type="predicted"/>
<dbReference type="GO" id="GO:0005737">
    <property type="term" value="C:cytoplasm"/>
    <property type="evidence" value="ECO:0007669"/>
    <property type="project" value="TreeGrafter"/>
</dbReference>
<feature type="signal peptide" evidence="3">
    <location>
        <begin position="1"/>
        <end position="19"/>
    </location>
</feature>
<evidence type="ECO:0000256" key="3">
    <source>
        <dbReference type="SAM" id="SignalP"/>
    </source>
</evidence>
<evidence type="ECO:0000313" key="4">
    <source>
        <dbReference type="EMBL" id="OEH74498.1"/>
    </source>
</evidence>
<feature type="chain" id="PRO_5008913900" description="Regulator of chromosome condensation (RCC1) repeat-containing protein" evidence="3">
    <location>
        <begin position="20"/>
        <end position="498"/>
    </location>
</feature>
<name>A0A1D3CTI2_9EIME</name>
<keyword evidence="2" id="KW-0812">Transmembrane</keyword>
<sequence length="498" mass="52546">MRRFQRAATATALLAASSALCLPNKKTQQRLQWWKLHSVSAAGVAHCAAKPQPRQQLMKQQQVFVWGSRLGFPGGASEDIANPTEAAALSGESHDLEERKGERRSTLRGLFVCVGFFALFPTLQLTGLPVKGYLSSDFISSMAIGAYHAAFVSKNGRLYAGALAGCLCLVLRLPPVSAAVCCGDNLYGQCGLKPTDSTARHVAMREVVLPGEAKAAAAACGERHTLVLSSSGDTFAFGDDSKIQLAIGDTRGQGGADVGTTYKERIDMAGVKAPMRRGATYGLLERHIQHCPIPSLKPPACISPEAARGVATAVAASDFSSLILYQDIAAHGGIPRNVLLCCGEAARGQCGRTLQQQQQTLLPVQLPASVSPPLMSPLVSDVSCGSSHCLMALNQKHLVGWGFNDKGQVGAGPRGIVSPARCVRLPGEISRKEKKEHDTAGRGEAGSDTGTAGGCQEPQSLEQLHIAALRDDLGPHCSSSRDLDTTPAPSYKVSDYLL</sequence>
<dbReference type="PANTHER" id="PTHR45982">
    <property type="entry name" value="REGULATOR OF CHROMOSOME CONDENSATION"/>
    <property type="match status" value="1"/>
</dbReference>
<keyword evidence="5" id="KW-1185">Reference proteome</keyword>
<organism evidence="4 5">
    <name type="scientific">Cyclospora cayetanensis</name>
    <dbReference type="NCBI Taxonomy" id="88456"/>
    <lineage>
        <taxon>Eukaryota</taxon>
        <taxon>Sar</taxon>
        <taxon>Alveolata</taxon>
        <taxon>Apicomplexa</taxon>
        <taxon>Conoidasida</taxon>
        <taxon>Coccidia</taxon>
        <taxon>Eucoccidiorida</taxon>
        <taxon>Eimeriorina</taxon>
        <taxon>Eimeriidae</taxon>
        <taxon>Cyclospora</taxon>
    </lineage>
</organism>
<evidence type="ECO:0000256" key="2">
    <source>
        <dbReference type="SAM" id="Phobius"/>
    </source>
</evidence>
<evidence type="ECO:0000256" key="1">
    <source>
        <dbReference type="SAM" id="MobiDB-lite"/>
    </source>
</evidence>
<reference evidence="4 5" key="1">
    <citation type="journal article" date="2016" name="BMC Genomics">
        <title>Comparative genomics reveals Cyclospora cayetanensis possesses coccidia-like metabolism and invasion components but unique surface antigens.</title>
        <authorList>
            <person name="Liu S."/>
            <person name="Wang L."/>
            <person name="Zheng H."/>
            <person name="Xu Z."/>
            <person name="Roellig D.M."/>
            <person name="Li N."/>
            <person name="Frace M.A."/>
            <person name="Tang K."/>
            <person name="Arrowood M.J."/>
            <person name="Moss D.M."/>
            <person name="Zhang L."/>
            <person name="Feng Y."/>
            <person name="Xiao L."/>
        </authorList>
    </citation>
    <scope>NUCLEOTIDE SEQUENCE [LARGE SCALE GENOMIC DNA]</scope>
    <source>
        <strain evidence="4 5">CHN_HEN01</strain>
    </source>
</reference>
<dbReference type="EMBL" id="JROU02002019">
    <property type="protein sequence ID" value="OEH74498.1"/>
    <property type="molecule type" value="Genomic_DNA"/>
</dbReference>
<gene>
    <name evidence="4" type="ORF">cyc_03942</name>
</gene>
<dbReference type="AlphaFoldDB" id="A0A1D3CTI2"/>
<dbReference type="Proteomes" id="UP000095192">
    <property type="component" value="Unassembled WGS sequence"/>
</dbReference>
<dbReference type="InterPro" id="IPR000408">
    <property type="entry name" value="Reg_chr_condens"/>
</dbReference>
<keyword evidence="3" id="KW-0732">Signal</keyword>
<dbReference type="SUPFAM" id="SSF50985">
    <property type="entry name" value="RCC1/BLIP-II"/>
    <property type="match status" value="1"/>
</dbReference>
<protein>
    <recommendedName>
        <fullName evidence="6">Regulator of chromosome condensation (RCC1) repeat-containing protein</fullName>
    </recommendedName>
</protein>
<feature type="compositionally biased region" description="Basic and acidic residues" evidence="1">
    <location>
        <begin position="468"/>
        <end position="484"/>
    </location>
</feature>